<dbReference type="GO" id="GO:0000298">
    <property type="term" value="F:endopolyphosphatase activity"/>
    <property type="evidence" value="ECO:0007669"/>
    <property type="project" value="TreeGrafter"/>
</dbReference>
<dbReference type="GO" id="GO:0034432">
    <property type="term" value="F:bis(5'-adenosyl)-pentaphosphatase activity"/>
    <property type="evidence" value="ECO:0007669"/>
    <property type="project" value="TreeGrafter"/>
</dbReference>
<dbReference type="GO" id="GO:0071543">
    <property type="term" value="P:diphosphoinositol polyphosphate metabolic process"/>
    <property type="evidence" value="ECO:0007669"/>
    <property type="project" value="TreeGrafter"/>
</dbReference>
<evidence type="ECO:0000313" key="8">
    <source>
        <dbReference type="Proteomes" id="UP001161017"/>
    </source>
</evidence>
<protein>
    <recommendedName>
        <fullName evidence="6">Nudix hydrolase domain-containing protein</fullName>
    </recommendedName>
</protein>
<feature type="region of interest" description="Disordered" evidence="5">
    <location>
        <begin position="1"/>
        <end position="20"/>
    </location>
</feature>
<keyword evidence="8" id="KW-1185">Reference proteome</keyword>
<dbReference type="Pfam" id="PF00293">
    <property type="entry name" value="NUDIX"/>
    <property type="match status" value="1"/>
</dbReference>
<evidence type="ECO:0000256" key="4">
    <source>
        <dbReference type="ARBA" id="ARBA00022842"/>
    </source>
</evidence>
<dbReference type="InterPro" id="IPR000086">
    <property type="entry name" value="NUDIX_hydrolase_dom"/>
</dbReference>
<dbReference type="InterPro" id="IPR015797">
    <property type="entry name" value="NUDIX_hydrolase-like_dom_sf"/>
</dbReference>
<dbReference type="CDD" id="cd04666">
    <property type="entry name" value="NUDIX_DIPP2_like_Nudt4"/>
    <property type="match status" value="1"/>
</dbReference>
<evidence type="ECO:0000256" key="5">
    <source>
        <dbReference type="SAM" id="MobiDB-lite"/>
    </source>
</evidence>
<evidence type="ECO:0000256" key="1">
    <source>
        <dbReference type="ARBA" id="ARBA00001946"/>
    </source>
</evidence>
<organism evidence="7 8">
    <name type="scientific">Ramalina farinacea</name>
    <dbReference type="NCBI Taxonomy" id="258253"/>
    <lineage>
        <taxon>Eukaryota</taxon>
        <taxon>Fungi</taxon>
        <taxon>Dikarya</taxon>
        <taxon>Ascomycota</taxon>
        <taxon>Pezizomycotina</taxon>
        <taxon>Lecanoromycetes</taxon>
        <taxon>OSLEUM clade</taxon>
        <taxon>Lecanoromycetidae</taxon>
        <taxon>Lecanorales</taxon>
        <taxon>Lecanorineae</taxon>
        <taxon>Ramalinaceae</taxon>
        <taxon>Ramalina</taxon>
    </lineage>
</organism>
<dbReference type="GO" id="GO:1901907">
    <property type="term" value="P:diadenosine pentaphosphate catabolic process"/>
    <property type="evidence" value="ECO:0007669"/>
    <property type="project" value="TreeGrafter"/>
</dbReference>
<dbReference type="InterPro" id="IPR047198">
    <property type="entry name" value="DDP-like_NUDIX"/>
</dbReference>
<sequence length="158" mass="17894">MAPKLEDKSRTGRDNQRYGADGERLVAGLVPLSADKKQVLLIQSSRRNGWVLPKGGWETDEKTAEDAACREAWEEAGIICKVLKDLGKIPDRRGADELTKHAPRAMFQFFEATVQKEEAKWPEMQKRDRKWMAYTEAKAALAARPELLEALNRSSIVR</sequence>
<keyword evidence="4" id="KW-0460">Magnesium</keyword>
<comment type="cofactor">
    <cofactor evidence="1">
        <name>Mg(2+)</name>
        <dbReference type="ChEBI" id="CHEBI:18420"/>
    </cofactor>
</comment>
<dbReference type="GO" id="GO:0005737">
    <property type="term" value="C:cytoplasm"/>
    <property type="evidence" value="ECO:0007669"/>
    <property type="project" value="TreeGrafter"/>
</dbReference>
<dbReference type="GO" id="GO:0005634">
    <property type="term" value="C:nucleus"/>
    <property type="evidence" value="ECO:0007669"/>
    <property type="project" value="TreeGrafter"/>
</dbReference>
<evidence type="ECO:0000259" key="6">
    <source>
        <dbReference type="PROSITE" id="PS51462"/>
    </source>
</evidence>
<accession>A0AA43QTL0</accession>
<dbReference type="Proteomes" id="UP001161017">
    <property type="component" value="Unassembled WGS sequence"/>
</dbReference>
<dbReference type="AlphaFoldDB" id="A0AA43QTL0"/>
<dbReference type="PANTHER" id="PTHR12629:SF0">
    <property type="entry name" value="DIPHOSPHOINOSITOL-POLYPHOSPHATE DIPHOSPHATASE"/>
    <property type="match status" value="1"/>
</dbReference>
<keyword evidence="3" id="KW-0378">Hydrolase</keyword>
<evidence type="ECO:0000256" key="3">
    <source>
        <dbReference type="ARBA" id="ARBA00022801"/>
    </source>
</evidence>
<keyword evidence="2" id="KW-0479">Metal-binding</keyword>
<feature type="domain" description="Nudix hydrolase" evidence="6">
    <location>
        <begin position="22"/>
        <end position="154"/>
    </location>
</feature>
<evidence type="ECO:0000256" key="2">
    <source>
        <dbReference type="ARBA" id="ARBA00022723"/>
    </source>
</evidence>
<dbReference type="FunFam" id="3.90.79.10:FF:000046">
    <property type="entry name" value="Nudix/MutT family protein"/>
    <property type="match status" value="1"/>
</dbReference>
<reference evidence="7" key="1">
    <citation type="journal article" date="2023" name="Genome Biol. Evol.">
        <title>First Whole Genome Sequence and Flow Cytometry Genome Size Data for the Lichen-Forming Fungus Ramalina farinacea (Ascomycota).</title>
        <authorList>
            <person name="Llewellyn T."/>
            <person name="Mian S."/>
            <person name="Hill R."/>
            <person name="Leitch I.J."/>
            <person name="Gaya E."/>
        </authorList>
    </citation>
    <scope>NUCLEOTIDE SEQUENCE</scope>
    <source>
        <strain evidence="7">LIQ254RAFAR</strain>
    </source>
</reference>
<dbReference type="SUPFAM" id="SSF55811">
    <property type="entry name" value="Nudix"/>
    <property type="match status" value="1"/>
</dbReference>
<dbReference type="GO" id="GO:1901909">
    <property type="term" value="P:diadenosine hexaphosphate catabolic process"/>
    <property type="evidence" value="ECO:0007669"/>
    <property type="project" value="TreeGrafter"/>
</dbReference>
<dbReference type="PANTHER" id="PTHR12629">
    <property type="entry name" value="DIPHOSPHOINOSITOL POLYPHOSPHATE PHOSPHOHYDROLASE"/>
    <property type="match status" value="1"/>
</dbReference>
<dbReference type="GO" id="GO:0046872">
    <property type="term" value="F:metal ion binding"/>
    <property type="evidence" value="ECO:0007669"/>
    <property type="project" value="UniProtKB-KW"/>
</dbReference>
<dbReference type="PROSITE" id="PS51462">
    <property type="entry name" value="NUDIX"/>
    <property type="match status" value="1"/>
</dbReference>
<dbReference type="EMBL" id="JAPUFD010000016">
    <property type="protein sequence ID" value="MDI1491977.1"/>
    <property type="molecule type" value="Genomic_DNA"/>
</dbReference>
<dbReference type="GO" id="GO:0034431">
    <property type="term" value="F:bis(5'-adenosyl)-hexaphosphatase activity"/>
    <property type="evidence" value="ECO:0007669"/>
    <property type="project" value="TreeGrafter"/>
</dbReference>
<dbReference type="GO" id="GO:0008486">
    <property type="term" value="F:diphosphoinositol-polyphosphate diphosphatase activity"/>
    <property type="evidence" value="ECO:0007669"/>
    <property type="project" value="TreeGrafter"/>
</dbReference>
<comment type="caution">
    <text evidence="7">The sequence shown here is derived from an EMBL/GenBank/DDBJ whole genome shotgun (WGS) entry which is preliminary data.</text>
</comment>
<evidence type="ECO:0000313" key="7">
    <source>
        <dbReference type="EMBL" id="MDI1491977.1"/>
    </source>
</evidence>
<dbReference type="Gene3D" id="3.90.79.10">
    <property type="entry name" value="Nucleoside Triphosphate Pyrophosphohydrolase"/>
    <property type="match status" value="1"/>
</dbReference>
<dbReference type="GO" id="GO:1901911">
    <property type="term" value="P:adenosine 5'-(hexahydrogen pentaphosphate) catabolic process"/>
    <property type="evidence" value="ECO:0007669"/>
    <property type="project" value="TreeGrafter"/>
</dbReference>
<proteinExistence type="predicted"/>
<gene>
    <name evidence="7" type="ORF">OHK93_003188</name>
</gene>
<name>A0AA43QTL0_9LECA</name>